<dbReference type="Proteomes" id="UP001595632">
    <property type="component" value="Unassembled WGS sequence"/>
</dbReference>
<evidence type="ECO:0000313" key="7">
    <source>
        <dbReference type="Proteomes" id="UP001595632"/>
    </source>
</evidence>
<feature type="transmembrane region" description="Helical" evidence="4">
    <location>
        <begin position="80"/>
        <end position="98"/>
    </location>
</feature>
<keyword evidence="3 4" id="KW-0472">Membrane</keyword>
<gene>
    <name evidence="6" type="ORF">ACFOGP_03170</name>
</gene>
<dbReference type="PROSITE" id="PS50850">
    <property type="entry name" value="MFS"/>
    <property type="match status" value="1"/>
</dbReference>
<dbReference type="InterPro" id="IPR036259">
    <property type="entry name" value="MFS_trans_sf"/>
</dbReference>
<evidence type="ECO:0000256" key="4">
    <source>
        <dbReference type="SAM" id="Phobius"/>
    </source>
</evidence>
<evidence type="ECO:0000313" key="6">
    <source>
        <dbReference type="EMBL" id="MFC3141690.1"/>
    </source>
</evidence>
<dbReference type="Gene3D" id="1.20.1250.20">
    <property type="entry name" value="MFS general substrate transporter like domains"/>
    <property type="match status" value="2"/>
</dbReference>
<keyword evidence="1 4" id="KW-0812">Transmembrane</keyword>
<dbReference type="InterPro" id="IPR050327">
    <property type="entry name" value="Proton-linked_MCT"/>
</dbReference>
<organism evidence="6 7">
    <name type="scientific">Psychromarinibacter halotolerans</name>
    <dbReference type="NCBI Taxonomy" id="1775175"/>
    <lineage>
        <taxon>Bacteria</taxon>
        <taxon>Pseudomonadati</taxon>
        <taxon>Pseudomonadota</taxon>
        <taxon>Alphaproteobacteria</taxon>
        <taxon>Rhodobacterales</taxon>
        <taxon>Paracoccaceae</taxon>
        <taxon>Psychromarinibacter</taxon>
    </lineage>
</organism>
<feature type="transmembrane region" description="Helical" evidence="4">
    <location>
        <begin position="374"/>
        <end position="396"/>
    </location>
</feature>
<evidence type="ECO:0000256" key="2">
    <source>
        <dbReference type="ARBA" id="ARBA00022989"/>
    </source>
</evidence>
<dbReference type="InterPro" id="IPR020846">
    <property type="entry name" value="MFS_dom"/>
</dbReference>
<feature type="transmembrane region" description="Helical" evidence="4">
    <location>
        <begin position="349"/>
        <end position="368"/>
    </location>
</feature>
<protein>
    <submittedName>
        <fullName evidence="6">MFS transporter</fullName>
    </submittedName>
</protein>
<dbReference type="SUPFAM" id="SSF103473">
    <property type="entry name" value="MFS general substrate transporter"/>
    <property type="match status" value="1"/>
</dbReference>
<dbReference type="PANTHER" id="PTHR11360:SF308">
    <property type="entry name" value="BLL3089 PROTEIN"/>
    <property type="match status" value="1"/>
</dbReference>
<feature type="transmembrane region" description="Helical" evidence="4">
    <location>
        <begin position="168"/>
        <end position="188"/>
    </location>
</feature>
<evidence type="ECO:0000259" key="5">
    <source>
        <dbReference type="PROSITE" id="PS50850"/>
    </source>
</evidence>
<reference evidence="7" key="1">
    <citation type="journal article" date="2019" name="Int. J. Syst. Evol. Microbiol.">
        <title>The Global Catalogue of Microorganisms (GCM) 10K type strain sequencing project: providing services to taxonomists for standard genome sequencing and annotation.</title>
        <authorList>
            <consortium name="The Broad Institute Genomics Platform"/>
            <consortium name="The Broad Institute Genome Sequencing Center for Infectious Disease"/>
            <person name="Wu L."/>
            <person name="Ma J."/>
        </authorList>
    </citation>
    <scope>NUCLEOTIDE SEQUENCE [LARGE SCALE GENOMIC DNA]</scope>
    <source>
        <strain evidence="7">KCTC 52366</strain>
    </source>
</reference>
<accession>A0ABV7GJY0</accession>
<proteinExistence type="predicted"/>
<dbReference type="InterPro" id="IPR011701">
    <property type="entry name" value="MFS"/>
</dbReference>
<feature type="transmembrane region" description="Helical" evidence="4">
    <location>
        <begin position="290"/>
        <end position="310"/>
    </location>
</feature>
<dbReference type="PANTHER" id="PTHR11360">
    <property type="entry name" value="MONOCARBOXYLATE TRANSPORTER"/>
    <property type="match status" value="1"/>
</dbReference>
<evidence type="ECO:0000256" key="3">
    <source>
        <dbReference type="ARBA" id="ARBA00023136"/>
    </source>
</evidence>
<dbReference type="RefSeq" id="WP_275632058.1">
    <property type="nucleotide sequence ID" value="NZ_JARGYD010000002.1"/>
</dbReference>
<feature type="transmembrane region" description="Helical" evidence="4">
    <location>
        <begin position="138"/>
        <end position="162"/>
    </location>
</feature>
<name>A0ABV7GJY0_9RHOB</name>
<feature type="domain" description="Major facilitator superfamily (MFS) profile" evidence="5">
    <location>
        <begin position="13"/>
        <end position="400"/>
    </location>
</feature>
<evidence type="ECO:0000256" key="1">
    <source>
        <dbReference type="ARBA" id="ARBA00022692"/>
    </source>
</evidence>
<keyword evidence="7" id="KW-1185">Reference proteome</keyword>
<feature type="transmembrane region" description="Helical" evidence="4">
    <location>
        <begin position="48"/>
        <end position="68"/>
    </location>
</feature>
<comment type="caution">
    <text evidence="6">The sequence shown here is derived from an EMBL/GenBank/DDBJ whole genome shotgun (WGS) entry which is preliminary data.</text>
</comment>
<keyword evidence="2 4" id="KW-1133">Transmembrane helix</keyword>
<dbReference type="Pfam" id="PF07690">
    <property type="entry name" value="MFS_1"/>
    <property type="match status" value="1"/>
</dbReference>
<dbReference type="EMBL" id="JBHRTB010000010">
    <property type="protein sequence ID" value="MFC3141690.1"/>
    <property type="molecule type" value="Genomic_DNA"/>
</dbReference>
<feature type="transmembrane region" description="Helical" evidence="4">
    <location>
        <begin position="12"/>
        <end position="36"/>
    </location>
</feature>
<feature type="transmembrane region" description="Helical" evidence="4">
    <location>
        <begin position="104"/>
        <end position="126"/>
    </location>
</feature>
<feature type="transmembrane region" description="Helical" evidence="4">
    <location>
        <begin position="261"/>
        <end position="278"/>
    </location>
</feature>
<sequence>MGLLSFLRQNAPFLSAGAILTLCSSFGQTFFISIFAGEIRADYGLSHGAWGAIYAVSTMASAGVMLWAGTLTDRFRVRALGPWMLGLLVLACLAMALSPVVATLALTIFLLRFLGQGMMSHIAYVAMARWFVATRGRAVALAALGFSVGEAILPVTFVAMMGVIDWRWLWVVAALLPLAAIPLIRHLLKLERTPQSIAAEDPSPGMGGRYWTRAEALRHPLFWLLVPALLGPPAFGTAFFFQQVHLAEVKGWAHVELVAMFPFYTVTAIVSLFGTGWLMDRVGAGRLLPFYQLPLAGCFVLTPLVAQPIWMIAPLILFGIMQGSQNPIVTGFSAEFYGSRHIGAIKSAVTAIMVLGSAIGPGLTGWLIDLGIPFPAQMWGIAAYLIVTSVIVWFAVNRARQALPAAA</sequence>